<keyword evidence="2" id="KW-0732">Signal</keyword>
<reference evidence="4" key="1">
    <citation type="submission" date="2022-01" db="EMBL/GenBank/DDBJ databases">
        <authorList>
            <person name="King R."/>
        </authorList>
    </citation>
    <scope>NUCLEOTIDE SEQUENCE</scope>
</reference>
<dbReference type="GO" id="GO:0004252">
    <property type="term" value="F:serine-type endopeptidase activity"/>
    <property type="evidence" value="ECO:0007669"/>
    <property type="project" value="InterPro"/>
</dbReference>
<gene>
    <name evidence="4" type="ORF">PSYICH_LOCUS12785</name>
</gene>
<dbReference type="InterPro" id="IPR043504">
    <property type="entry name" value="Peptidase_S1_PA_chymotrypsin"/>
</dbReference>
<dbReference type="SMART" id="SM00020">
    <property type="entry name" value="Tryp_SPc"/>
    <property type="match status" value="1"/>
</dbReference>
<dbReference type="Pfam" id="PF00089">
    <property type="entry name" value="Trypsin"/>
    <property type="match status" value="1"/>
</dbReference>
<organism evidence="4 5">
    <name type="scientific">Psylliodes chrysocephalus</name>
    <dbReference type="NCBI Taxonomy" id="3402493"/>
    <lineage>
        <taxon>Eukaryota</taxon>
        <taxon>Metazoa</taxon>
        <taxon>Ecdysozoa</taxon>
        <taxon>Arthropoda</taxon>
        <taxon>Hexapoda</taxon>
        <taxon>Insecta</taxon>
        <taxon>Pterygota</taxon>
        <taxon>Neoptera</taxon>
        <taxon>Endopterygota</taxon>
        <taxon>Coleoptera</taxon>
        <taxon>Polyphaga</taxon>
        <taxon>Cucujiformia</taxon>
        <taxon>Chrysomeloidea</taxon>
        <taxon>Chrysomelidae</taxon>
        <taxon>Galerucinae</taxon>
        <taxon>Alticini</taxon>
        <taxon>Psylliodes</taxon>
    </lineage>
</organism>
<name>A0A9P0D593_9CUCU</name>
<dbReference type="CDD" id="cd00190">
    <property type="entry name" value="Tryp_SPc"/>
    <property type="match status" value="1"/>
</dbReference>
<dbReference type="PANTHER" id="PTHR24250">
    <property type="entry name" value="CHYMOTRYPSIN-RELATED"/>
    <property type="match status" value="1"/>
</dbReference>
<sequence length="407" mass="44058">MFSAKVVVFLAAVSLCYGAPNAILGKHQLNIQNAVDAKIEDYPFVVSVQVCFWNGCEHYCGGIIINENWILTAVRCIENHPTIAVGATDLHSNDTVFVEAVTAIVHPDFSEGCKDVIELSYCDWSKSTISGPNDLALIKLATPLTFNDKVQAAKLPTQGQEFTGKAVVTGYSYTRDNSVNTLKAAADLELISNTDCVKRVNIFYPDQDEFDTEGNMCTLGENSNICYADFGSPVSQDGTVIGIATWYVYPCSSKGAPNVSGPNDLALIKLATPLTFNDKVQAAKLPTQGQEFTGKAVVTGYSYTRDNSVNTLKAAADLELISNTDCVKRVNIFYPDQDEFDTEGNMCTLGETSNICYADFGSPVSQDGTVIGIATWYVYPCSSKGAPNVYTKLSHYADWIAQTVAAN</sequence>
<evidence type="ECO:0000256" key="2">
    <source>
        <dbReference type="SAM" id="SignalP"/>
    </source>
</evidence>
<accession>A0A9P0D593</accession>
<feature type="chain" id="PRO_5040183638" description="Peptidase S1 domain-containing protein" evidence="2">
    <location>
        <begin position="19"/>
        <end position="407"/>
    </location>
</feature>
<keyword evidence="1" id="KW-1015">Disulfide bond</keyword>
<dbReference type="SUPFAM" id="SSF50494">
    <property type="entry name" value="Trypsin-like serine proteases"/>
    <property type="match status" value="2"/>
</dbReference>
<dbReference type="InterPro" id="IPR009003">
    <property type="entry name" value="Peptidase_S1_PA"/>
</dbReference>
<evidence type="ECO:0000259" key="3">
    <source>
        <dbReference type="PROSITE" id="PS50240"/>
    </source>
</evidence>
<evidence type="ECO:0000256" key="1">
    <source>
        <dbReference type="ARBA" id="ARBA00023157"/>
    </source>
</evidence>
<dbReference type="PROSITE" id="PS50240">
    <property type="entry name" value="TRYPSIN_DOM"/>
    <property type="match status" value="1"/>
</dbReference>
<feature type="domain" description="Peptidase S1" evidence="3">
    <location>
        <begin position="23"/>
        <end position="405"/>
    </location>
</feature>
<keyword evidence="5" id="KW-1185">Reference proteome</keyword>
<dbReference type="Proteomes" id="UP001153636">
    <property type="component" value="Chromosome 6"/>
</dbReference>
<dbReference type="InterPro" id="IPR001314">
    <property type="entry name" value="Peptidase_S1A"/>
</dbReference>
<dbReference type="AlphaFoldDB" id="A0A9P0D593"/>
<evidence type="ECO:0000313" key="4">
    <source>
        <dbReference type="EMBL" id="CAH1111640.1"/>
    </source>
</evidence>
<dbReference type="Gene3D" id="2.40.10.10">
    <property type="entry name" value="Trypsin-like serine proteases"/>
    <property type="match status" value="3"/>
</dbReference>
<dbReference type="PANTHER" id="PTHR24250:SF50">
    <property type="entry name" value="PEPTIDASE S1 DOMAIN-CONTAINING PROTEIN"/>
    <property type="match status" value="1"/>
</dbReference>
<feature type="signal peptide" evidence="2">
    <location>
        <begin position="1"/>
        <end position="18"/>
    </location>
</feature>
<protein>
    <recommendedName>
        <fullName evidence="3">Peptidase S1 domain-containing protein</fullName>
    </recommendedName>
</protein>
<dbReference type="PRINTS" id="PR00722">
    <property type="entry name" value="CHYMOTRYPSIN"/>
</dbReference>
<dbReference type="InterPro" id="IPR001254">
    <property type="entry name" value="Trypsin_dom"/>
</dbReference>
<dbReference type="GO" id="GO:0006508">
    <property type="term" value="P:proteolysis"/>
    <property type="evidence" value="ECO:0007669"/>
    <property type="project" value="InterPro"/>
</dbReference>
<evidence type="ECO:0000313" key="5">
    <source>
        <dbReference type="Proteomes" id="UP001153636"/>
    </source>
</evidence>
<dbReference type="EMBL" id="OV651818">
    <property type="protein sequence ID" value="CAH1111640.1"/>
    <property type="molecule type" value="Genomic_DNA"/>
</dbReference>
<proteinExistence type="predicted"/>
<dbReference type="OrthoDB" id="10061449at2759"/>